<sequence>MSFFIKMSFSWLEYWLVKHPTIHNFSWIKGQTLGSSLHFLCFTILFYLLFIFTLSCIISLPSIPKYILKPISAVHSMFLMLLSFIMALGCILSAFSHAPHLQWIICIPRHTQPTGPIFFWTYIFYLSKILEFVDTLLIILSKSIKRLTFLHVYHHSTAVVMCYISLQTSETMFSVVLITNASVHVLMYTYYLSCALGVYPKWKKLVTNCQIIQFLSSFFALGPMLYYHFRLDSGCSGAWGWSFNMVFYTSLLILFLDFHKKNYGASSNTIYGFNNNVNPSKAFKM</sequence>
<name>A0A1S2XAE2_CICAR</name>
<dbReference type="GO" id="GO:0034626">
    <property type="term" value="P:fatty acid elongation, polyunsaturated fatty acid"/>
    <property type="evidence" value="ECO:0007669"/>
    <property type="project" value="TreeGrafter"/>
</dbReference>
<evidence type="ECO:0000313" key="11">
    <source>
        <dbReference type="Proteomes" id="UP000087171"/>
    </source>
</evidence>
<dbReference type="RefSeq" id="XP_004486238.2">
    <property type="nucleotide sequence ID" value="XM_004486181.2"/>
</dbReference>
<feature type="transmembrane region" description="Helical" evidence="10">
    <location>
        <begin position="37"/>
        <end position="60"/>
    </location>
</feature>
<keyword evidence="3" id="KW-0808">Transferase</keyword>
<feature type="transmembrane region" description="Helical" evidence="10">
    <location>
        <begin position="172"/>
        <end position="193"/>
    </location>
</feature>
<keyword evidence="2" id="KW-0444">Lipid biosynthesis</keyword>
<evidence type="ECO:0000256" key="1">
    <source>
        <dbReference type="ARBA" id="ARBA00004141"/>
    </source>
</evidence>
<evidence type="ECO:0000256" key="7">
    <source>
        <dbReference type="ARBA" id="ARBA00023098"/>
    </source>
</evidence>
<dbReference type="GO" id="GO:0034625">
    <property type="term" value="P:fatty acid elongation, monounsaturated fatty acid"/>
    <property type="evidence" value="ECO:0007669"/>
    <property type="project" value="TreeGrafter"/>
</dbReference>
<dbReference type="InterPro" id="IPR002076">
    <property type="entry name" value="ELO_fam"/>
</dbReference>
<evidence type="ECO:0000256" key="6">
    <source>
        <dbReference type="ARBA" id="ARBA00022989"/>
    </source>
</evidence>
<dbReference type="OrthoDB" id="434092at2759"/>
<dbReference type="GO" id="GO:0042761">
    <property type="term" value="P:very long-chain fatty acid biosynthetic process"/>
    <property type="evidence" value="ECO:0007669"/>
    <property type="project" value="TreeGrafter"/>
</dbReference>
<dbReference type="PANTHER" id="PTHR11157">
    <property type="entry name" value="FATTY ACID ACYL TRANSFERASE-RELATED"/>
    <property type="match status" value="1"/>
</dbReference>
<dbReference type="STRING" id="3827.A0A1S2XAE2"/>
<gene>
    <name evidence="12" type="primary">LOC101500885</name>
</gene>
<dbReference type="GO" id="GO:0019367">
    <property type="term" value="P:fatty acid elongation, saturated fatty acid"/>
    <property type="evidence" value="ECO:0007669"/>
    <property type="project" value="TreeGrafter"/>
</dbReference>
<keyword evidence="8 10" id="KW-0472">Membrane</keyword>
<keyword evidence="6 10" id="KW-1133">Transmembrane helix</keyword>
<organism evidence="11 12">
    <name type="scientific">Cicer arietinum</name>
    <name type="common">Chickpea</name>
    <name type="synonym">Garbanzo</name>
    <dbReference type="NCBI Taxonomy" id="3827"/>
    <lineage>
        <taxon>Eukaryota</taxon>
        <taxon>Viridiplantae</taxon>
        <taxon>Streptophyta</taxon>
        <taxon>Embryophyta</taxon>
        <taxon>Tracheophyta</taxon>
        <taxon>Spermatophyta</taxon>
        <taxon>Magnoliopsida</taxon>
        <taxon>eudicotyledons</taxon>
        <taxon>Gunneridae</taxon>
        <taxon>Pentapetalae</taxon>
        <taxon>rosids</taxon>
        <taxon>fabids</taxon>
        <taxon>Fabales</taxon>
        <taxon>Fabaceae</taxon>
        <taxon>Papilionoideae</taxon>
        <taxon>50 kb inversion clade</taxon>
        <taxon>NPAAA clade</taxon>
        <taxon>Hologalegina</taxon>
        <taxon>IRL clade</taxon>
        <taxon>Cicereae</taxon>
        <taxon>Cicer</taxon>
    </lineage>
</organism>
<accession>A0A1S2XAE2</accession>
<dbReference type="SMR" id="A0A1S2XAE2"/>
<keyword evidence="11" id="KW-1185">Reference proteome</keyword>
<evidence type="ECO:0000256" key="10">
    <source>
        <dbReference type="SAM" id="Phobius"/>
    </source>
</evidence>
<dbReference type="PANTHER" id="PTHR11157:SF132">
    <property type="entry name" value="ELONGATION OF FATTY ACIDS PROTEIN 3-LIKE"/>
    <property type="match status" value="1"/>
</dbReference>
<feature type="transmembrane region" description="Helical" evidence="10">
    <location>
        <begin position="72"/>
        <end position="97"/>
    </location>
</feature>
<reference evidence="11" key="1">
    <citation type="journal article" date="2013" name="Nat. Biotechnol.">
        <title>Draft genome sequence of chickpea (Cicer arietinum) provides a resource for trait improvement.</title>
        <authorList>
            <person name="Varshney R.K."/>
            <person name="Song C."/>
            <person name="Saxena R.K."/>
            <person name="Azam S."/>
            <person name="Yu S."/>
            <person name="Sharpe A.G."/>
            <person name="Cannon S."/>
            <person name="Baek J."/>
            <person name="Rosen B.D."/>
            <person name="Tar'an B."/>
            <person name="Millan T."/>
            <person name="Zhang X."/>
            <person name="Ramsay L.D."/>
            <person name="Iwata A."/>
            <person name="Wang Y."/>
            <person name="Nelson W."/>
            <person name="Farmer A.D."/>
            <person name="Gaur P.M."/>
            <person name="Soderlund C."/>
            <person name="Penmetsa R.V."/>
            <person name="Xu C."/>
            <person name="Bharti A.K."/>
            <person name="He W."/>
            <person name="Winter P."/>
            <person name="Zhao S."/>
            <person name="Hane J.K."/>
            <person name="Carrasquilla-Garcia N."/>
            <person name="Condie J.A."/>
            <person name="Upadhyaya H.D."/>
            <person name="Luo M.C."/>
            <person name="Thudi M."/>
            <person name="Gowda C.L."/>
            <person name="Singh N.P."/>
            <person name="Lichtenzveig J."/>
            <person name="Gali K.K."/>
            <person name="Rubio J."/>
            <person name="Nadarajan N."/>
            <person name="Dolezel J."/>
            <person name="Bansal K.C."/>
            <person name="Xu X."/>
            <person name="Edwards D."/>
            <person name="Zhang G."/>
            <person name="Kahl G."/>
            <person name="Gil J."/>
            <person name="Singh K.B."/>
            <person name="Datta S.K."/>
            <person name="Jackson S.A."/>
            <person name="Wang J."/>
            <person name="Cook D.R."/>
        </authorList>
    </citation>
    <scope>NUCLEOTIDE SEQUENCE [LARGE SCALE GENOMIC DNA]</scope>
    <source>
        <strain evidence="11">cv. CDC Frontier</strain>
    </source>
</reference>
<feature type="transmembrane region" description="Helical" evidence="10">
    <location>
        <begin position="238"/>
        <end position="256"/>
    </location>
</feature>
<dbReference type="Proteomes" id="UP000087171">
    <property type="component" value="Chromosome Ca1"/>
</dbReference>
<evidence type="ECO:0000256" key="8">
    <source>
        <dbReference type="ARBA" id="ARBA00023136"/>
    </source>
</evidence>
<dbReference type="Pfam" id="PF01151">
    <property type="entry name" value="ELO"/>
    <property type="match status" value="1"/>
</dbReference>
<evidence type="ECO:0000256" key="2">
    <source>
        <dbReference type="ARBA" id="ARBA00022516"/>
    </source>
</evidence>
<dbReference type="GeneID" id="101500885"/>
<protein>
    <submittedName>
        <fullName evidence="12">Elongation of fatty acids protein A-like</fullName>
    </submittedName>
</protein>
<dbReference type="PROSITE" id="PS01188">
    <property type="entry name" value="ELO"/>
    <property type="match status" value="1"/>
</dbReference>
<dbReference type="PaxDb" id="3827-XP_004486238.1"/>
<evidence type="ECO:0000256" key="5">
    <source>
        <dbReference type="ARBA" id="ARBA00022832"/>
    </source>
</evidence>
<dbReference type="GO" id="GO:0005789">
    <property type="term" value="C:endoplasmic reticulum membrane"/>
    <property type="evidence" value="ECO:0007669"/>
    <property type="project" value="TreeGrafter"/>
</dbReference>
<keyword evidence="4 10" id="KW-0812">Transmembrane</keyword>
<dbReference type="AlphaFoldDB" id="A0A1S2XAE2"/>
<keyword evidence="7" id="KW-0443">Lipid metabolism</keyword>
<dbReference type="GO" id="GO:0030148">
    <property type="term" value="P:sphingolipid biosynthetic process"/>
    <property type="evidence" value="ECO:0007669"/>
    <property type="project" value="TreeGrafter"/>
</dbReference>
<dbReference type="GO" id="GO:0009922">
    <property type="term" value="F:fatty acid elongase activity"/>
    <property type="evidence" value="ECO:0007669"/>
    <property type="project" value="InterPro"/>
</dbReference>
<keyword evidence="5" id="KW-0276">Fatty acid metabolism</keyword>
<dbReference type="KEGG" id="cam:101500885"/>
<feature type="transmembrane region" description="Helical" evidence="10">
    <location>
        <begin position="147"/>
        <end position="166"/>
    </location>
</feature>
<evidence type="ECO:0000256" key="9">
    <source>
        <dbReference type="ARBA" id="ARBA00023160"/>
    </source>
</evidence>
<proteinExistence type="predicted"/>
<feature type="transmembrane region" description="Helical" evidence="10">
    <location>
        <begin position="117"/>
        <end position="140"/>
    </location>
</feature>
<feature type="transmembrane region" description="Helical" evidence="10">
    <location>
        <begin position="205"/>
        <end position="226"/>
    </location>
</feature>
<dbReference type="InterPro" id="IPR030457">
    <property type="entry name" value="ELO_CS"/>
</dbReference>
<comment type="subcellular location">
    <subcellularLocation>
        <location evidence="1">Membrane</location>
        <topology evidence="1">Multi-pass membrane protein</topology>
    </subcellularLocation>
</comment>
<keyword evidence="9" id="KW-0275">Fatty acid biosynthesis</keyword>
<dbReference type="eggNOG" id="KOG3071">
    <property type="taxonomic scope" value="Eukaryota"/>
</dbReference>
<evidence type="ECO:0000313" key="12">
    <source>
        <dbReference type="RefSeq" id="XP_004486238.2"/>
    </source>
</evidence>
<evidence type="ECO:0000256" key="4">
    <source>
        <dbReference type="ARBA" id="ARBA00022692"/>
    </source>
</evidence>
<reference evidence="12" key="2">
    <citation type="submission" date="2025-08" db="UniProtKB">
        <authorList>
            <consortium name="RefSeq"/>
        </authorList>
    </citation>
    <scope>IDENTIFICATION</scope>
    <source>
        <tissue evidence="12">Etiolated seedlings</tissue>
    </source>
</reference>
<evidence type="ECO:0000256" key="3">
    <source>
        <dbReference type="ARBA" id="ARBA00022679"/>
    </source>
</evidence>